<dbReference type="InterPro" id="IPR007730">
    <property type="entry name" value="SPOR-like_dom"/>
</dbReference>
<keyword evidence="4" id="KW-0564">Palmitate</keyword>
<proteinExistence type="inferred from homology"/>
<keyword evidence="4" id="KW-0472">Membrane</keyword>
<dbReference type="InterPro" id="IPR036680">
    <property type="entry name" value="SPOR-like_sf"/>
</dbReference>
<dbReference type="EMBL" id="JBHUIY010000015">
    <property type="protein sequence ID" value="MFD2234007.1"/>
    <property type="molecule type" value="Genomic_DNA"/>
</dbReference>
<dbReference type="Proteomes" id="UP001597296">
    <property type="component" value="Unassembled WGS sequence"/>
</dbReference>
<organism evidence="9 10">
    <name type="scientific">Phaeospirillum tilakii</name>
    <dbReference type="NCBI Taxonomy" id="741673"/>
    <lineage>
        <taxon>Bacteria</taxon>
        <taxon>Pseudomonadati</taxon>
        <taxon>Pseudomonadota</taxon>
        <taxon>Alphaproteobacteria</taxon>
        <taxon>Rhodospirillales</taxon>
        <taxon>Rhodospirillaceae</taxon>
        <taxon>Phaeospirillum</taxon>
    </lineage>
</organism>
<evidence type="ECO:0000313" key="10">
    <source>
        <dbReference type="Proteomes" id="UP001597296"/>
    </source>
</evidence>
<keyword evidence="1 7" id="KW-0732">Signal</keyword>
<dbReference type="PROSITE" id="PS51724">
    <property type="entry name" value="SPOR"/>
    <property type="match status" value="1"/>
</dbReference>
<dbReference type="Pfam" id="PF05036">
    <property type="entry name" value="SPOR"/>
    <property type="match status" value="1"/>
</dbReference>
<comment type="subcellular location">
    <subcellularLocation>
        <location evidence="4">Cell membrane</location>
        <topology evidence="4">Lipid-anchor</topology>
    </subcellularLocation>
</comment>
<dbReference type="SUPFAM" id="SSF110997">
    <property type="entry name" value="Sporulation related repeat"/>
    <property type="match status" value="1"/>
</dbReference>
<feature type="compositionally biased region" description="Low complexity" evidence="6">
    <location>
        <begin position="221"/>
        <end position="232"/>
    </location>
</feature>
<gene>
    <name evidence="4" type="primary">rlpA</name>
    <name evidence="9" type="ORF">ACFSNB_09330</name>
</gene>
<keyword evidence="10" id="KW-1185">Reference proteome</keyword>
<evidence type="ECO:0000256" key="3">
    <source>
        <dbReference type="ARBA" id="ARBA00023316"/>
    </source>
</evidence>
<evidence type="ECO:0000256" key="5">
    <source>
        <dbReference type="RuleBase" id="RU003495"/>
    </source>
</evidence>
<dbReference type="SUPFAM" id="SSF50685">
    <property type="entry name" value="Barwin-like endoglucanases"/>
    <property type="match status" value="1"/>
</dbReference>
<dbReference type="Gene3D" id="2.40.40.10">
    <property type="entry name" value="RlpA-like domain"/>
    <property type="match status" value="1"/>
</dbReference>
<dbReference type="PANTHER" id="PTHR34183:SF1">
    <property type="entry name" value="ENDOLYTIC PEPTIDOGLYCAN TRANSGLYCOSYLASE RLPA"/>
    <property type="match status" value="1"/>
</dbReference>
<dbReference type="InterPro" id="IPR012997">
    <property type="entry name" value="RplA"/>
</dbReference>
<comment type="caution">
    <text evidence="9">The sequence shown here is derived from an EMBL/GenBank/DDBJ whole genome shotgun (WGS) entry which is preliminary data.</text>
</comment>
<comment type="similarity">
    <text evidence="4 5">Belongs to the RlpA family.</text>
</comment>
<accession>A0ABW5CAY3</accession>
<dbReference type="HAMAP" id="MF_02071">
    <property type="entry name" value="RlpA"/>
    <property type="match status" value="1"/>
</dbReference>
<protein>
    <recommendedName>
        <fullName evidence="4">Endolytic peptidoglycan transglycosylase RlpA</fullName>
        <ecNumber evidence="4">4.2.2.-</ecNumber>
    </recommendedName>
</protein>
<evidence type="ECO:0000259" key="8">
    <source>
        <dbReference type="PROSITE" id="PS51724"/>
    </source>
</evidence>
<dbReference type="InterPro" id="IPR009009">
    <property type="entry name" value="RlpA-like_DPBB"/>
</dbReference>
<keyword evidence="4" id="KW-1003">Cell membrane</keyword>
<dbReference type="PANTHER" id="PTHR34183">
    <property type="entry name" value="ENDOLYTIC PEPTIDOGLYCAN TRANSGLYCOSYLASE RLPA"/>
    <property type="match status" value="1"/>
</dbReference>
<evidence type="ECO:0000256" key="2">
    <source>
        <dbReference type="ARBA" id="ARBA00023239"/>
    </source>
</evidence>
<feature type="domain" description="SPOR" evidence="8">
    <location>
        <begin position="259"/>
        <end position="337"/>
    </location>
</feature>
<dbReference type="CDD" id="cd22268">
    <property type="entry name" value="DPBB_RlpA-like"/>
    <property type="match status" value="1"/>
</dbReference>
<feature type="chain" id="PRO_5046008488" description="Endolytic peptidoglycan transglycosylase RlpA" evidence="7">
    <location>
        <begin position="26"/>
        <end position="337"/>
    </location>
</feature>
<evidence type="ECO:0000313" key="9">
    <source>
        <dbReference type="EMBL" id="MFD2234007.1"/>
    </source>
</evidence>
<evidence type="ECO:0000256" key="4">
    <source>
        <dbReference type="HAMAP-Rule" id="MF_02071"/>
    </source>
</evidence>
<evidence type="ECO:0000256" key="6">
    <source>
        <dbReference type="SAM" id="MobiDB-lite"/>
    </source>
</evidence>
<name>A0ABW5CAY3_9PROT</name>
<feature type="region of interest" description="Disordered" evidence="6">
    <location>
        <begin position="172"/>
        <end position="241"/>
    </location>
</feature>
<dbReference type="InterPro" id="IPR036908">
    <property type="entry name" value="RlpA-like_sf"/>
</dbReference>
<dbReference type="Pfam" id="PF03330">
    <property type="entry name" value="DPBB_1"/>
    <property type="match status" value="1"/>
</dbReference>
<keyword evidence="3 4" id="KW-0961">Cell wall biogenesis/degradation</keyword>
<dbReference type="PROSITE" id="PS51257">
    <property type="entry name" value="PROKAR_LIPOPROTEIN"/>
    <property type="match status" value="1"/>
</dbReference>
<feature type="signal peptide" evidence="7">
    <location>
        <begin position="1"/>
        <end position="25"/>
    </location>
</feature>
<dbReference type="InterPro" id="IPR034718">
    <property type="entry name" value="RlpA"/>
</dbReference>
<reference evidence="10" key="1">
    <citation type="journal article" date="2019" name="Int. J. Syst. Evol. Microbiol.">
        <title>The Global Catalogue of Microorganisms (GCM) 10K type strain sequencing project: providing services to taxonomists for standard genome sequencing and annotation.</title>
        <authorList>
            <consortium name="The Broad Institute Genomics Platform"/>
            <consortium name="The Broad Institute Genome Sequencing Center for Infectious Disease"/>
            <person name="Wu L."/>
            <person name="Ma J."/>
        </authorList>
    </citation>
    <scope>NUCLEOTIDE SEQUENCE [LARGE SCALE GENOMIC DNA]</scope>
    <source>
        <strain evidence="10">KCTC 15012</strain>
    </source>
</reference>
<comment type="function">
    <text evidence="4">Lytic transglycosylase with a strong preference for naked glycan strands that lack stem peptides.</text>
</comment>
<evidence type="ECO:0000256" key="1">
    <source>
        <dbReference type="ARBA" id="ARBA00022729"/>
    </source>
</evidence>
<keyword evidence="4" id="KW-0449">Lipoprotein</keyword>
<dbReference type="NCBIfam" id="TIGR00413">
    <property type="entry name" value="rlpA"/>
    <property type="match status" value="1"/>
</dbReference>
<keyword evidence="2 4" id="KW-0456">Lyase</keyword>
<evidence type="ECO:0000256" key="7">
    <source>
        <dbReference type="SAM" id="SignalP"/>
    </source>
</evidence>
<dbReference type="EC" id="4.2.2.-" evidence="4"/>
<dbReference type="RefSeq" id="WP_377315906.1">
    <property type="nucleotide sequence ID" value="NZ_JBHUIY010000015.1"/>
</dbReference>
<dbReference type="Gene3D" id="3.30.70.1070">
    <property type="entry name" value="Sporulation related repeat"/>
    <property type="match status" value="1"/>
</dbReference>
<sequence>MRTARRARGLTLVIASGLLALGGCAGSGPSRPSGGGDAPAISSSASPNYKIGKPYQVGGVWYYPQEDFDYDETGIASWYGPDFHAKATANGEVFDQDAVTAAHKTLQLPCIARVTNLENGRSIIVRINDRGPFVNGRIIDLSRKSAQLLGMEGKGTAKVRVQVLNEESRVLAGKLPADSNNNNEPKVAEAAPRGSVSAETLPPPPAARSAPQAEPLPPPGSASSQVASAQPAQPAPSARPQPVALTPAALAGQQVTTEPVHATNLFVQAGSFGRHDNALRLSARLSGLGNAQIQQATVQGRTVFRVRLGPIASVEDADRMLAAVVAAGQADARVVVD</sequence>